<reference evidence="1 2" key="1">
    <citation type="journal article" date="2019" name="New Phytol.">
        <title>Comparative genomics reveals unique wood-decay strategies and fruiting body development in the Schizophyllaceae.</title>
        <authorList>
            <person name="Almasi E."/>
            <person name="Sahu N."/>
            <person name="Krizsan K."/>
            <person name="Balint B."/>
            <person name="Kovacs G.M."/>
            <person name="Kiss B."/>
            <person name="Cseklye J."/>
            <person name="Drula E."/>
            <person name="Henrissat B."/>
            <person name="Nagy I."/>
            <person name="Chovatia M."/>
            <person name="Adam C."/>
            <person name="LaButti K."/>
            <person name="Lipzen A."/>
            <person name="Riley R."/>
            <person name="Grigoriev I.V."/>
            <person name="Nagy L.G."/>
        </authorList>
    </citation>
    <scope>NUCLEOTIDE SEQUENCE [LARGE SCALE GENOMIC DNA]</scope>
    <source>
        <strain evidence="1 2">NL-1724</strain>
    </source>
</reference>
<dbReference type="Proteomes" id="UP000320762">
    <property type="component" value="Unassembled WGS sequence"/>
</dbReference>
<evidence type="ECO:0000313" key="1">
    <source>
        <dbReference type="EMBL" id="TRM64049.1"/>
    </source>
</evidence>
<accession>A0A550CGX1</accession>
<sequence>MQIMSVEEVLSDARCVANIQLHRSPYVPTDQEADVIRMKTRELRDLDSEISTEIQRLGAQRDDIRSQIAVQDAIVAPCRHLSNKWSDGAQCR</sequence>
<dbReference type="OrthoDB" id="3063971at2759"/>
<keyword evidence="2" id="KW-1185">Reference proteome</keyword>
<comment type="caution">
    <text evidence="1">The sequence shown here is derived from an EMBL/GenBank/DDBJ whole genome shotgun (WGS) entry which is preliminary data.</text>
</comment>
<proteinExistence type="predicted"/>
<evidence type="ECO:0000313" key="2">
    <source>
        <dbReference type="Proteomes" id="UP000320762"/>
    </source>
</evidence>
<dbReference type="AlphaFoldDB" id="A0A550CGX1"/>
<dbReference type="EMBL" id="VDMD01000008">
    <property type="protein sequence ID" value="TRM64049.1"/>
    <property type="molecule type" value="Genomic_DNA"/>
</dbReference>
<protein>
    <submittedName>
        <fullName evidence="1">Uncharacterized protein</fullName>
    </submittedName>
</protein>
<name>A0A550CGX1_9AGAR</name>
<organism evidence="1 2">
    <name type="scientific">Schizophyllum amplum</name>
    <dbReference type="NCBI Taxonomy" id="97359"/>
    <lineage>
        <taxon>Eukaryota</taxon>
        <taxon>Fungi</taxon>
        <taxon>Dikarya</taxon>
        <taxon>Basidiomycota</taxon>
        <taxon>Agaricomycotina</taxon>
        <taxon>Agaricomycetes</taxon>
        <taxon>Agaricomycetidae</taxon>
        <taxon>Agaricales</taxon>
        <taxon>Schizophyllaceae</taxon>
        <taxon>Schizophyllum</taxon>
    </lineage>
</organism>
<gene>
    <name evidence="1" type="ORF">BD626DRAFT_493598</name>
</gene>